<organism evidence="4 5">
    <name type="scientific">Lacrimispora xylanisolvens</name>
    <dbReference type="NCBI Taxonomy" id="384636"/>
    <lineage>
        <taxon>Bacteria</taxon>
        <taxon>Bacillati</taxon>
        <taxon>Bacillota</taxon>
        <taxon>Clostridia</taxon>
        <taxon>Lachnospirales</taxon>
        <taxon>Lachnospiraceae</taxon>
        <taxon>Lacrimispora</taxon>
    </lineage>
</organism>
<evidence type="ECO:0000256" key="2">
    <source>
        <dbReference type="SAM" id="Phobius"/>
    </source>
</evidence>
<accession>A0A2S6HNH1</accession>
<evidence type="ECO:0000259" key="3">
    <source>
        <dbReference type="PROSITE" id="PS50943"/>
    </source>
</evidence>
<dbReference type="InterPro" id="IPR010982">
    <property type="entry name" value="Lambda_DNA-bd_dom_sf"/>
</dbReference>
<dbReference type="GO" id="GO:0003677">
    <property type="term" value="F:DNA binding"/>
    <property type="evidence" value="ECO:0007669"/>
    <property type="project" value="UniProtKB-KW"/>
</dbReference>
<feature type="transmembrane region" description="Helical" evidence="2">
    <location>
        <begin position="124"/>
        <end position="147"/>
    </location>
</feature>
<name>A0A2S6HNH1_9FIRM</name>
<feature type="transmembrane region" description="Helical" evidence="2">
    <location>
        <begin position="85"/>
        <end position="104"/>
    </location>
</feature>
<evidence type="ECO:0000256" key="1">
    <source>
        <dbReference type="ARBA" id="ARBA00023125"/>
    </source>
</evidence>
<comment type="caution">
    <text evidence="4">The sequence shown here is derived from an EMBL/GenBank/DDBJ whole genome shotgun (WGS) entry which is preliminary data.</text>
</comment>
<feature type="domain" description="HTH cro/C1-type" evidence="3">
    <location>
        <begin position="7"/>
        <end position="61"/>
    </location>
</feature>
<reference evidence="4 5" key="1">
    <citation type="submission" date="2018-02" db="EMBL/GenBank/DDBJ databases">
        <title>Genomic Encyclopedia of Archaeal and Bacterial Type Strains, Phase II (KMG-II): from individual species to whole genera.</title>
        <authorList>
            <person name="Goeker M."/>
        </authorList>
    </citation>
    <scope>NUCLEOTIDE SEQUENCE [LARGE SCALE GENOMIC DNA]</scope>
    <source>
        <strain evidence="4 5">DSM 3808</strain>
    </source>
</reference>
<dbReference type="PANTHER" id="PTHR46558:SF11">
    <property type="entry name" value="HTH-TYPE TRANSCRIPTIONAL REGULATOR XRE"/>
    <property type="match status" value="1"/>
</dbReference>
<dbReference type="PROSITE" id="PS50943">
    <property type="entry name" value="HTH_CROC1"/>
    <property type="match status" value="1"/>
</dbReference>
<keyword evidence="2" id="KW-1133">Transmembrane helix</keyword>
<keyword evidence="5" id="KW-1185">Reference proteome</keyword>
<dbReference type="SMART" id="SM00530">
    <property type="entry name" value="HTH_XRE"/>
    <property type="match status" value="1"/>
</dbReference>
<dbReference type="AlphaFoldDB" id="A0A2S6HNH1"/>
<feature type="transmembrane region" description="Helical" evidence="2">
    <location>
        <begin position="159"/>
        <end position="175"/>
    </location>
</feature>
<evidence type="ECO:0000313" key="5">
    <source>
        <dbReference type="Proteomes" id="UP000237749"/>
    </source>
</evidence>
<dbReference type="PANTHER" id="PTHR46558">
    <property type="entry name" value="TRACRIPTIONAL REGULATORY PROTEIN-RELATED-RELATED"/>
    <property type="match status" value="1"/>
</dbReference>
<keyword evidence="1" id="KW-0238">DNA-binding</keyword>
<dbReference type="RefSeq" id="WP_104438731.1">
    <property type="nucleotide sequence ID" value="NZ_PTJA01000012.1"/>
</dbReference>
<keyword evidence="2" id="KW-0812">Transmembrane</keyword>
<dbReference type="OrthoDB" id="7865033at2"/>
<dbReference type="Proteomes" id="UP000237749">
    <property type="component" value="Unassembled WGS sequence"/>
</dbReference>
<dbReference type="SUPFAM" id="SSF47413">
    <property type="entry name" value="lambda repressor-like DNA-binding domains"/>
    <property type="match status" value="1"/>
</dbReference>
<dbReference type="Gene3D" id="1.10.260.40">
    <property type="entry name" value="lambda repressor-like DNA-binding domains"/>
    <property type="match status" value="1"/>
</dbReference>
<dbReference type="InterPro" id="IPR001387">
    <property type="entry name" value="Cro/C1-type_HTH"/>
</dbReference>
<keyword evidence="2" id="KW-0472">Membrane</keyword>
<sequence>MEFGEKLQLLRKQNNLTQEQLASQLYVSRTAVSKWESGRGYPNIDSLKCISKLFGVSIDELLMGEELIILAEDENRRNLGQIFNLAYGIFDFMAVSFLVLPLFTQEEGGHFLSVPFFKFTDNPIWGILLSAGFILCLTLIGVIELIVQMKDHETLRKRMNQFSLLVHSMAVLFFIAFRQLYVAAFLFLLLMGKVVLLIKGPAR</sequence>
<feature type="transmembrane region" description="Helical" evidence="2">
    <location>
        <begin position="181"/>
        <end position="198"/>
    </location>
</feature>
<dbReference type="EMBL" id="PTJA01000012">
    <property type="protein sequence ID" value="PPK79046.1"/>
    <property type="molecule type" value="Genomic_DNA"/>
</dbReference>
<gene>
    <name evidence="4" type="ORF">BXY41_112206</name>
</gene>
<evidence type="ECO:0000313" key="4">
    <source>
        <dbReference type="EMBL" id="PPK79046.1"/>
    </source>
</evidence>
<dbReference type="Pfam" id="PF01381">
    <property type="entry name" value="HTH_3"/>
    <property type="match status" value="1"/>
</dbReference>
<proteinExistence type="predicted"/>
<dbReference type="CDD" id="cd00093">
    <property type="entry name" value="HTH_XRE"/>
    <property type="match status" value="1"/>
</dbReference>
<protein>
    <submittedName>
        <fullName evidence="4">Helix-turn-helix protein</fullName>
    </submittedName>
</protein>